<protein>
    <submittedName>
        <fullName evidence="2">Uncharacterized protein</fullName>
    </submittedName>
</protein>
<dbReference type="PANTHER" id="PTHR34496">
    <property type="entry name" value="GLCNAC TRANSFERASE-RELATED"/>
    <property type="match status" value="1"/>
</dbReference>
<dbReference type="InterPro" id="IPR021067">
    <property type="entry name" value="Glycosyltransferase"/>
</dbReference>
<dbReference type="Proteomes" id="UP001642484">
    <property type="component" value="Unassembled WGS sequence"/>
</dbReference>
<name>A0ABP0N8G7_9DINO</name>
<proteinExistence type="predicted"/>
<accession>A0ABP0N8G7</accession>
<feature type="region of interest" description="Disordered" evidence="1">
    <location>
        <begin position="769"/>
        <end position="788"/>
    </location>
</feature>
<keyword evidence="3" id="KW-1185">Reference proteome</keyword>
<organism evidence="2 3">
    <name type="scientific">Durusdinium trenchii</name>
    <dbReference type="NCBI Taxonomy" id="1381693"/>
    <lineage>
        <taxon>Eukaryota</taxon>
        <taxon>Sar</taxon>
        <taxon>Alveolata</taxon>
        <taxon>Dinophyceae</taxon>
        <taxon>Suessiales</taxon>
        <taxon>Symbiodiniaceae</taxon>
        <taxon>Durusdinium</taxon>
    </lineage>
</organism>
<evidence type="ECO:0000313" key="2">
    <source>
        <dbReference type="EMBL" id="CAK9059921.1"/>
    </source>
</evidence>
<gene>
    <name evidence="2" type="ORF">CCMP2556_LOCUS29487</name>
</gene>
<dbReference type="Pfam" id="PF11397">
    <property type="entry name" value="GlcNAc"/>
    <property type="match status" value="1"/>
</dbReference>
<feature type="region of interest" description="Disordered" evidence="1">
    <location>
        <begin position="629"/>
        <end position="649"/>
    </location>
</feature>
<comment type="caution">
    <text evidence="2">The sequence shown here is derived from an EMBL/GenBank/DDBJ whole genome shotgun (WGS) entry which is preliminary data.</text>
</comment>
<dbReference type="EMBL" id="CAXAMN010021473">
    <property type="protein sequence ID" value="CAK9059921.1"/>
    <property type="molecule type" value="Genomic_DNA"/>
</dbReference>
<reference evidence="2 3" key="1">
    <citation type="submission" date="2024-02" db="EMBL/GenBank/DDBJ databases">
        <authorList>
            <person name="Chen Y."/>
            <person name="Shah S."/>
            <person name="Dougan E. K."/>
            <person name="Thang M."/>
            <person name="Chan C."/>
        </authorList>
    </citation>
    <scope>NUCLEOTIDE SEQUENCE [LARGE SCALE GENOMIC DNA]</scope>
</reference>
<dbReference type="PANTHER" id="PTHR34496:SF9">
    <property type="entry name" value="[SKP1-PROTEIN]-HYDROXYPROLINE N-ACETYLGLUCOSAMINYLTRANSFERASE"/>
    <property type="match status" value="1"/>
</dbReference>
<evidence type="ECO:0000313" key="3">
    <source>
        <dbReference type="Proteomes" id="UP001642484"/>
    </source>
</evidence>
<sequence length="817" mass="91768">MRPEDARGPCWARYLAQLMWEGEELYLQLDSHMRFVKDWDLKAREQLLHCRSRCLKPVLCSYGRAYPYGLAFDEIPGSITGCLNCAAFFDQHDILNIRYRSLAKDWLEPRESHFWSAHFSFSSAKVLKEVPYDPSLLMLFFGEEILMTVRLYTHGWDLFSPAGGLVFHLWQRDYRRVYAEDFTELYQRLARRARRRLQRLLGVSGRAPAFFEEAEEQVQQQQRWPWPGGGDKGAESFGSWSGEQTCAAQCIDVSLDVKSIVIGMLMICVVIKCHWSVVIGVLGASLEPCQASHHLSCHWSVDDLCQAGKIVRHAEGQILKEAVAGLSFAGRYLSAKALRGGADTEEVFVTTEDGNQRLIEDQCQEEMRQMHEKRQMERGSKSGINQTDTQAVAVASTSVGGAERLESVRMELVSAGGAWYHVDHEVIDRREVSVGVCDEARGLALEVLRPPNPNPTVSHAQWNNHPYGSTAEVEEEGLRRNVVILFYESNLQEVEDNEGEPKRELREAMTEFARKLAKARAVGEALLRIDELTSWDRFLGLQNAREDTKEKEFPSWAQSWGEQVEDAGLVSAKVLNCGRPDPSPEGESLEQKVRSLEGAEQRRSEIGSSTRIGFNIGSTATVAPWHVKTGPDPVGTGQVETVGNRRDPSPTGIGEWLRLVFGASSLFLKVPAPEPNEPKVDVDSAMDELKLEHCSSLCPCVAANAALPPSVSKLGVEGAPLEHEECDPPTSESYTTISSNVLFQISVKDHVNFDQEQLEVFCSWDASRDHAPPGRALPPGRPEHDRNGRHVRRFMRGVERYPRKFRQIVGREEELEG</sequence>
<evidence type="ECO:0000256" key="1">
    <source>
        <dbReference type="SAM" id="MobiDB-lite"/>
    </source>
</evidence>